<evidence type="ECO:0000256" key="1">
    <source>
        <dbReference type="SAM" id="MobiDB-lite"/>
    </source>
</evidence>
<feature type="transmembrane region" description="Helical" evidence="2">
    <location>
        <begin position="205"/>
        <end position="227"/>
    </location>
</feature>
<feature type="region of interest" description="Disordered" evidence="1">
    <location>
        <begin position="291"/>
        <end position="438"/>
    </location>
</feature>
<comment type="caution">
    <text evidence="4">The sequence shown here is derived from an EMBL/GenBank/DDBJ whole genome shotgun (WGS) entry which is preliminary data.</text>
</comment>
<evidence type="ECO:0000313" key="4">
    <source>
        <dbReference type="EMBL" id="RGP77460.1"/>
    </source>
</evidence>
<keyword evidence="5" id="KW-1185">Reference proteome</keyword>
<sequence>MLGKRFLLTVSMAAALSRASYVFDGRVLQGDDTDPYPVDGEYGFIFDPENGPRALTVPDVPAPAPPKDEHETYTVYRPHQTDVPNWLTQLRQPTTSTENHQEPAFPAQVTQDTASIPTTVIITKPKVPLVWWTLPNPDRTSTVSWTTASATLSDPTVTSSTVPKPTETLVPAATLEGSKAVEPTATLEPTTTPVPKERPQASIPLISGAIIGGLVLLGVIIVIAWLYSRHYRRKHTNASKRRPTISHPFRNDLPRAPGRQSVSYFNVDTPSEANGGWSREWREAFQAWKAVRTPRTRQGQSASMPVQSDRQGQDMSMSTQPDLQGQNASAPAQHSRRDQRISVPTYRNLQERNRGVPSQHDLRDQSLSVPTHHNRRDQRTSVPTHHSLQGRDMGMASQPMPTYSPALPSSPEPSPPANGSTGWTRVNTYARSSRHNPRAASLGYLTPYSESMYSQEGSGVRPDSGRPLGGNWL</sequence>
<dbReference type="EMBL" id="PXOG01000092">
    <property type="protein sequence ID" value="RGP77460.1"/>
    <property type="molecule type" value="Genomic_DNA"/>
</dbReference>
<feature type="compositionally biased region" description="Basic and acidic residues" evidence="1">
    <location>
        <begin position="349"/>
        <end position="364"/>
    </location>
</feature>
<name>A0A395SY96_9HYPO</name>
<dbReference type="AlphaFoldDB" id="A0A395SY96"/>
<dbReference type="OrthoDB" id="5087858at2759"/>
<evidence type="ECO:0000256" key="3">
    <source>
        <dbReference type="SAM" id="SignalP"/>
    </source>
</evidence>
<feature type="chain" id="PRO_5017361258" evidence="3">
    <location>
        <begin position="20"/>
        <end position="473"/>
    </location>
</feature>
<keyword evidence="2" id="KW-0472">Membrane</keyword>
<accession>A0A395SY96</accession>
<feature type="compositionally biased region" description="Polar residues" evidence="1">
    <location>
        <begin position="296"/>
        <end position="332"/>
    </location>
</feature>
<feature type="signal peptide" evidence="3">
    <location>
        <begin position="1"/>
        <end position="19"/>
    </location>
</feature>
<feature type="region of interest" description="Disordered" evidence="1">
    <location>
        <begin position="452"/>
        <end position="473"/>
    </location>
</feature>
<proteinExistence type="predicted"/>
<evidence type="ECO:0000313" key="5">
    <source>
        <dbReference type="Proteomes" id="UP000266234"/>
    </source>
</evidence>
<gene>
    <name evidence="4" type="ORF">FLONG3_4379</name>
</gene>
<reference evidence="4 5" key="1">
    <citation type="journal article" date="2018" name="PLoS Pathog.">
        <title>Evolution of structural diversity of trichothecenes, a family of toxins produced by plant pathogenic and entomopathogenic fungi.</title>
        <authorList>
            <person name="Proctor R.H."/>
            <person name="McCormick S.P."/>
            <person name="Kim H.S."/>
            <person name="Cardoza R.E."/>
            <person name="Stanley A.M."/>
            <person name="Lindo L."/>
            <person name="Kelly A."/>
            <person name="Brown D.W."/>
            <person name="Lee T."/>
            <person name="Vaughan M.M."/>
            <person name="Alexander N.J."/>
            <person name="Busman M."/>
            <person name="Gutierrez S."/>
        </authorList>
    </citation>
    <scope>NUCLEOTIDE SEQUENCE [LARGE SCALE GENOMIC DNA]</scope>
    <source>
        <strain evidence="4 5">NRRL 20695</strain>
    </source>
</reference>
<keyword evidence="2" id="KW-0812">Transmembrane</keyword>
<protein>
    <submittedName>
        <fullName evidence="4">Uncharacterized protein</fullName>
    </submittedName>
</protein>
<keyword evidence="3" id="KW-0732">Signal</keyword>
<feature type="region of interest" description="Disordered" evidence="1">
    <location>
        <begin position="236"/>
        <end position="267"/>
    </location>
</feature>
<organism evidence="4 5">
    <name type="scientific">Fusarium longipes</name>
    <dbReference type="NCBI Taxonomy" id="694270"/>
    <lineage>
        <taxon>Eukaryota</taxon>
        <taxon>Fungi</taxon>
        <taxon>Dikarya</taxon>
        <taxon>Ascomycota</taxon>
        <taxon>Pezizomycotina</taxon>
        <taxon>Sordariomycetes</taxon>
        <taxon>Hypocreomycetidae</taxon>
        <taxon>Hypocreales</taxon>
        <taxon>Nectriaceae</taxon>
        <taxon>Fusarium</taxon>
    </lineage>
</organism>
<dbReference type="Proteomes" id="UP000266234">
    <property type="component" value="Unassembled WGS sequence"/>
</dbReference>
<keyword evidence="2" id="KW-1133">Transmembrane helix</keyword>
<feature type="compositionally biased region" description="Polar residues" evidence="1">
    <location>
        <begin position="417"/>
        <end position="431"/>
    </location>
</feature>
<evidence type="ECO:0000256" key="2">
    <source>
        <dbReference type="SAM" id="Phobius"/>
    </source>
</evidence>